<feature type="region of interest" description="Disordered" evidence="1">
    <location>
        <begin position="1"/>
        <end position="37"/>
    </location>
</feature>
<name>A0A0E9XEN8_ANGAN</name>
<evidence type="ECO:0000256" key="1">
    <source>
        <dbReference type="SAM" id="MobiDB-lite"/>
    </source>
</evidence>
<feature type="compositionally biased region" description="Basic residues" evidence="1">
    <location>
        <begin position="24"/>
        <end position="35"/>
    </location>
</feature>
<dbReference type="AlphaFoldDB" id="A0A0E9XEN8"/>
<dbReference type="EMBL" id="GBXM01007676">
    <property type="protein sequence ID" value="JAI00902.1"/>
    <property type="molecule type" value="Transcribed_RNA"/>
</dbReference>
<proteinExistence type="predicted"/>
<reference evidence="2" key="2">
    <citation type="journal article" date="2015" name="Fish Shellfish Immunol.">
        <title>Early steps in the European eel (Anguilla anguilla)-Vibrio vulnificus interaction in the gills: Role of the RtxA13 toxin.</title>
        <authorList>
            <person name="Callol A."/>
            <person name="Pajuelo D."/>
            <person name="Ebbesson L."/>
            <person name="Teles M."/>
            <person name="MacKenzie S."/>
            <person name="Amaro C."/>
        </authorList>
    </citation>
    <scope>NUCLEOTIDE SEQUENCE</scope>
</reference>
<protein>
    <submittedName>
        <fullName evidence="2">Uncharacterized protein</fullName>
    </submittedName>
</protein>
<reference evidence="2" key="1">
    <citation type="submission" date="2014-11" db="EMBL/GenBank/DDBJ databases">
        <authorList>
            <person name="Amaro Gonzalez C."/>
        </authorList>
    </citation>
    <scope>NUCLEOTIDE SEQUENCE</scope>
</reference>
<sequence>MAGRLSGHRVGTGPPQPQECSISHSRRQVRKKKKSGCSGQRMSVKVLRSFILPEVWFYRHRHTGGLYIFEPQPCILSKHPLYLVQPLTPIFVSWQPFLS</sequence>
<organism evidence="2">
    <name type="scientific">Anguilla anguilla</name>
    <name type="common">European freshwater eel</name>
    <name type="synonym">Muraena anguilla</name>
    <dbReference type="NCBI Taxonomy" id="7936"/>
    <lineage>
        <taxon>Eukaryota</taxon>
        <taxon>Metazoa</taxon>
        <taxon>Chordata</taxon>
        <taxon>Craniata</taxon>
        <taxon>Vertebrata</taxon>
        <taxon>Euteleostomi</taxon>
        <taxon>Actinopterygii</taxon>
        <taxon>Neopterygii</taxon>
        <taxon>Teleostei</taxon>
        <taxon>Anguilliformes</taxon>
        <taxon>Anguillidae</taxon>
        <taxon>Anguilla</taxon>
    </lineage>
</organism>
<evidence type="ECO:0000313" key="2">
    <source>
        <dbReference type="EMBL" id="JAI00902.1"/>
    </source>
</evidence>
<accession>A0A0E9XEN8</accession>